<keyword evidence="1" id="KW-0732">Signal</keyword>
<accession>A0A1Q2HRJ5</accession>
<dbReference type="EMBL" id="CP019633">
    <property type="protein sequence ID" value="AQQ09855.1"/>
    <property type="molecule type" value="Genomic_DNA"/>
</dbReference>
<feature type="signal peptide" evidence="1">
    <location>
        <begin position="1"/>
        <end position="26"/>
    </location>
</feature>
<dbReference type="STRING" id="1940790.L21SP3_01674"/>
<dbReference type="KEGG" id="pbu:L21SP3_01674"/>
<organism evidence="3 4">
    <name type="scientific">Sedimentisphaera cyanobacteriorum</name>
    <dbReference type="NCBI Taxonomy" id="1940790"/>
    <lineage>
        <taxon>Bacteria</taxon>
        <taxon>Pseudomonadati</taxon>
        <taxon>Planctomycetota</taxon>
        <taxon>Phycisphaerae</taxon>
        <taxon>Sedimentisphaerales</taxon>
        <taxon>Sedimentisphaeraceae</taxon>
        <taxon>Sedimentisphaera</taxon>
    </lineage>
</organism>
<evidence type="ECO:0000313" key="4">
    <source>
        <dbReference type="Proteomes" id="UP000188273"/>
    </source>
</evidence>
<proteinExistence type="predicted"/>
<dbReference type="Proteomes" id="UP000188273">
    <property type="component" value="Chromosome"/>
</dbReference>
<gene>
    <name evidence="3" type="ORF">L21SP3_01674</name>
</gene>
<dbReference type="NCBIfam" id="TIGR02595">
    <property type="entry name" value="PEP_CTERM"/>
    <property type="match status" value="1"/>
</dbReference>
<dbReference type="AlphaFoldDB" id="A0A1Q2HRJ5"/>
<name>A0A1Q2HRJ5_9BACT</name>
<reference evidence="4" key="1">
    <citation type="submission" date="2017-02" db="EMBL/GenBank/DDBJ databases">
        <title>Comparative genomics and description of representatives of a novel lineage of planctomycetes thriving in anoxic sediments.</title>
        <authorList>
            <person name="Spring S."/>
            <person name="Bunk B."/>
            <person name="Sproer C."/>
            <person name="Klenk H.-P."/>
        </authorList>
    </citation>
    <scope>NUCLEOTIDE SEQUENCE [LARGE SCALE GENOMIC DNA]</scope>
    <source>
        <strain evidence="4">L21-RPul-D3</strain>
    </source>
</reference>
<feature type="chain" id="PRO_5012094596" description="Ice-binding protein C-terminal domain-containing protein" evidence="1">
    <location>
        <begin position="27"/>
        <end position="228"/>
    </location>
</feature>
<feature type="domain" description="Ice-binding protein C-terminal" evidence="2">
    <location>
        <begin position="207"/>
        <end position="226"/>
    </location>
</feature>
<evidence type="ECO:0000313" key="3">
    <source>
        <dbReference type="EMBL" id="AQQ09855.1"/>
    </source>
</evidence>
<dbReference type="Pfam" id="PF07589">
    <property type="entry name" value="PEP-CTERM"/>
    <property type="match status" value="1"/>
</dbReference>
<evidence type="ECO:0000259" key="2">
    <source>
        <dbReference type="Pfam" id="PF07589"/>
    </source>
</evidence>
<sequence precursor="true">MKNVKRNLTLLVAAVAALSLVSGANASLGDLERTGYTAMGGSVQGSPLGHISQEPGDRDYVLLQPLDGGMYGPEMWGYAWMKFDVTATAPVDSAFLVLNQLPGDGMGYVEPTPENPVDFSIHSVNADVAGITIDTAVMENFKNNNVVAIPEITASILSPGVFSVDITDIYNGWITGDNYGMVLSGAGKFSSIGHPDGDAPYLSTTVVPEPATVALFGLGGLLFRRKRK</sequence>
<protein>
    <recommendedName>
        <fullName evidence="2">Ice-binding protein C-terminal domain-containing protein</fullName>
    </recommendedName>
</protein>
<dbReference type="InterPro" id="IPR013424">
    <property type="entry name" value="Ice-binding_C"/>
</dbReference>
<keyword evidence="4" id="KW-1185">Reference proteome</keyword>
<evidence type="ECO:0000256" key="1">
    <source>
        <dbReference type="SAM" id="SignalP"/>
    </source>
</evidence>